<evidence type="ECO:0000256" key="1">
    <source>
        <dbReference type="ARBA" id="ARBA00008694"/>
    </source>
</evidence>
<dbReference type="EMBL" id="BJTG01000009">
    <property type="protein sequence ID" value="GEJ58796.1"/>
    <property type="molecule type" value="Genomic_DNA"/>
</dbReference>
<dbReference type="AlphaFoldDB" id="A0A7I9VQV3"/>
<dbReference type="RefSeq" id="WP_176067698.1">
    <property type="nucleotide sequence ID" value="NZ_BJTG01000009.1"/>
</dbReference>
<dbReference type="PROSITE" id="PS51186">
    <property type="entry name" value="GNAT"/>
    <property type="match status" value="1"/>
</dbReference>
<sequence>MLRLRRAVAADVPEILALIRDLAEYEREPHQATATAEDLLRDGFSGAPRFFVELAEWDGQVAGFAFWFFNYSTWQGRPGLYLEDLFVRPAFRGRGLGKALLVHLARLAVAEGCGRFQWQVLDWNTPALEFYEALGAKRLGEWITMRVSGPELEQLAAGGAPAPRAP</sequence>
<evidence type="ECO:0000256" key="3">
    <source>
        <dbReference type="ARBA" id="ARBA00023315"/>
    </source>
</evidence>
<keyword evidence="2 5" id="KW-0808">Transferase</keyword>
<dbReference type="Gene3D" id="3.40.630.30">
    <property type="match status" value="1"/>
</dbReference>
<name>A0A7I9VQV3_9BACT</name>
<evidence type="ECO:0000313" key="6">
    <source>
        <dbReference type="Proteomes" id="UP000503640"/>
    </source>
</evidence>
<feature type="domain" description="N-acetyltransferase" evidence="4">
    <location>
        <begin position="2"/>
        <end position="150"/>
    </location>
</feature>
<protein>
    <submittedName>
        <fullName evidence="5">N-acetyltransferase</fullName>
    </submittedName>
</protein>
<dbReference type="InterPro" id="IPR051016">
    <property type="entry name" value="Diverse_Substrate_AcTransf"/>
</dbReference>
<proteinExistence type="inferred from homology"/>
<dbReference type="FunFam" id="3.40.630.30:FF:000064">
    <property type="entry name" value="GNAT family acetyltransferase"/>
    <property type="match status" value="1"/>
</dbReference>
<dbReference type="InterPro" id="IPR016181">
    <property type="entry name" value="Acyl_CoA_acyltransferase"/>
</dbReference>
<dbReference type="PANTHER" id="PTHR10545">
    <property type="entry name" value="DIAMINE N-ACETYLTRANSFERASE"/>
    <property type="match status" value="1"/>
</dbReference>
<reference evidence="6" key="1">
    <citation type="journal article" date="2020" name="Appl. Environ. Microbiol.">
        <title>Diazotrophic Anaeromyxobacter Isolates from Soils.</title>
        <authorList>
            <person name="Masuda Y."/>
            <person name="Yamanaka H."/>
            <person name="Xu Z.X."/>
            <person name="Shiratori Y."/>
            <person name="Aono T."/>
            <person name="Amachi S."/>
            <person name="Senoo K."/>
            <person name="Itoh H."/>
        </authorList>
    </citation>
    <scope>NUCLEOTIDE SEQUENCE [LARGE SCALE GENOMIC DNA]</scope>
    <source>
        <strain evidence="6">R267</strain>
    </source>
</reference>
<evidence type="ECO:0000256" key="2">
    <source>
        <dbReference type="ARBA" id="ARBA00022679"/>
    </source>
</evidence>
<comment type="similarity">
    <text evidence="1">Belongs to the acetyltransferase family.</text>
</comment>
<comment type="caution">
    <text evidence="5">The sequence shown here is derived from an EMBL/GenBank/DDBJ whole genome shotgun (WGS) entry which is preliminary data.</text>
</comment>
<dbReference type="CDD" id="cd04301">
    <property type="entry name" value="NAT_SF"/>
    <property type="match status" value="1"/>
</dbReference>
<gene>
    <name evidence="5" type="ORF">AMYX_35370</name>
</gene>
<dbReference type="SUPFAM" id="SSF55729">
    <property type="entry name" value="Acyl-CoA N-acyltransferases (Nat)"/>
    <property type="match status" value="1"/>
</dbReference>
<dbReference type="Pfam" id="PF00583">
    <property type="entry name" value="Acetyltransf_1"/>
    <property type="match status" value="1"/>
</dbReference>
<keyword evidence="3" id="KW-0012">Acyltransferase</keyword>
<evidence type="ECO:0000313" key="5">
    <source>
        <dbReference type="EMBL" id="GEJ58796.1"/>
    </source>
</evidence>
<organism evidence="5 6">
    <name type="scientific">Anaeromyxobacter diazotrophicus</name>
    <dbReference type="NCBI Taxonomy" id="2590199"/>
    <lineage>
        <taxon>Bacteria</taxon>
        <taxon>Pseudomonadati</taxon>
        <taxon>Myxococcota</taxon>
        <taxon>Myxococcia</taxon>
        <taxon>Myxococcales</taxon>
        <taxon>Cystobacterineae</taxon>
        <taxon>Anaeromyxobacteraceae</taxon>
        <taxon>Anaeromyxobacter</taxon>
    </lineage>
</organism>
<dbReference type="Proteomes" id="UP000503640">
    <property type="component" value="Unassembled WGS sequence"/>
</dbReference>
<dbReference type="GO" id="GO:0008080">
    <property type="term" value="F:N-acetyltransferase activity"/>
    <property type="evidence" value="ECO:0007669"/>
    <property type="project" value="UniProtKB-ARBA"/>
</dbReference>
<evidence type="ECO:0000259" key="4">
    <source>
        <dbReference type="PROSITE" id="PS51186"/>
    </source>
</evidence>
<dbReference type="InterPro" id="IPR000182">
    <property type="entry name" value="GNAT_dom"/>
</dbReference>
<accession>A0A7I9VQV3</accession>
<dbReference type="PANTHER" id="PTHR10545:SF29">
    <property type="entry name" value="GH14572P-RELATED"/>
    <property type="match status" value="1"/>
</dbReference>
<keyword evidence="6" id="KW-1185">Reference proteome</keyword>